<dbReference type="Proteomes" id="UP000250321">
    <property type="component" value="Unassembled WGS sequence"/>
</dbReference>
<evidence type="ECO:0000313" key="1">
    <source>
        <dbReference type="EMBL" id="PQM37620.1"/>
    </source>
</evidence>
<organism evidence="1 2">
    <name type="scientific">Prunus yedoensis var. nudiflora</name>
    <dbReference type="NCBI Taxonomy" id="2094558"/>
    <lineage>
        <taxon>Eukaryota</taxon>
        <taxon>Viridiplantae</taxon>
        <taxon>Streptophyta</taxon>
        <taxon>Embryophyta</taxon>
        <taxon>Tracheophyta</taxon>
        <taxon>Spermatophyta</taxon>
        <taxon>Magnoliopsida</taxon>
        <taxon>eudicotyledons</taxon>
        <taxon>Gunneridae</taxon>
        <taxon>Pentapetalae</taxon>
        <taxon>rosids</taxon>
        <taxon>fabids</taxon>
        <taxon>Rosales</taxon>
        <taxon>Rosaceae</taxon>
        <taxon>Amygdaloideae</taxon>
        <taxon>Amygdaleae</taxon>
        <taxon>Prunus</taxon>
    </lineage>
</organism>
<proteinExistence type="predicted"/>
<dbReference type="EMBL" id="PJQY01003426">
    <property type="protein sequence ID" value="PQM37620.1"/>
    <property type="molecule type" value="Genomic_DNA"/>
</dbReference>
<reference evidence="1 2" key="1">
    <citation type="submission" date="2018-02" db="EMBL/GenBank/DDBJ databases">
        <title>Draft genome of wild Prunus yedoensis var. nudiflora.</title>
        <authorList>
            <person name="Baek S."/>
            <person name="Kim J.-H."/>
            <person name="Choi K."/>
            <person name="Kim G.-B."/>
            <person name="Cho A."/>
            <person name="Jang H."/>
            <person name="Shin C.-H."/>
            <person name="Yu H.-J."/>
            <person name="Mun J.-H."/>
        </authorList>
    </citation>
    <scope>NUCLEOTIDE SEQUENCE [LARGE SCALE GENOMIC DNA]</scope>
    <source>
        <strain evidence="2">cv. Jeju island</strain>
        <tissue evidence="1">Leaf</tissue>
    </source>
</reference>
<accession>A0A314UJP5</accession>
<evidence type="ECO:0000313" key="2">
    <source>
        <dbReference type="Proteomes" id="UP000250321"/>
    </source>
</evidence>
<sequence>MNDRCSKLPDANFLGWGAMPTWGQAKWWLMGLNCGVLYIYRLGDQTRACIVVEVEAGHSELPPMPFVQLENGANTGTSELMVPL</sequence>
<protein>
    <submittedName>
        <fullName evidence="1">Uncharacterized protein</fullName>
    </submittedName>
</protein>
<dbReference type="AlphaFoldDB" id="A0A314UJP5"/>
<gene>
    <name evidence="1" type="ORF">Pyn_21912</name>
</gene>
<keyword evidence="2" id="KW-1185">Reference proteome</keyword>
<comment type="caution">
    <text evidence="1">The sequence shown here is derived from an EMBL/GenBank/DDBJ whole genome shotgun (WGS) entry which is preliminary data.</text>
</comment>
<name>A0A314UJP5_PRUYE</name>